<dbReference type="CDD" id="cd02860">
    <property type="entry name" value="E_set_Pullulanase"/>
    <property type="match status" value="1"/>
</dbReference>
<protein>
    <submittedName>
        <fullName evidence="3">Type I pullulanase</fullName>
        <ecNumber evidence="3">3.2.1.41</ecNumber>
    </submittedName>
</protein>
<dbReference type="Gene3D" id="3.20.20.80">
    <property type="entry name" value="Glycosidases"/>
    <property type="match status" value="1"/>
</dbReference>
<dbReference type="PANTHER" id="PTHR43002">
    <property type="entry name" value="GLYCOGEN DEBRANCHING ENZYME"/>
    <property type="match status" value="1"/>
</dbReference>
<dbReference type="EMBL" id="VLXZ01000001">
    <property type="protein sequence ID" value="TSB48103.1"/>
    <property type="molecule type" value="Genomic_DNA"/>
</dbReference>
<dbReference type="InterPro" id="IPR011840">
    <property type="entry name" value="PulA_typeI"/>
</dbReference>
<evidence type="ECO:0000256" key="1">
    <source>
        <dbReference type="ARBA" id="ARBA00008061"/>
    </source>
</evidence>
<keyword evidence="3" id="KW-0326">Glycosidase</keyword>
<dbReference type="EC" id="3.2.1.41" evidence="3"/>
<dbReference type="InterPro" id="IPR017853">
    <property type="entry name" value="GH"/>
</dbReference>
<dbReference type="InterPro" id="IPR013780">
    <property type="entry name" value="Glyco_hydro_b"/>
</dbReference>
<dbReference type="NCBIfam" id="TIGR02104">
    <property type="entry name" value="pulA_typeI"/>
    <property type="match status" value="1"/>
</dbReference>
<dbReference type="GO" id="GO:0051060">
    <property type="term" value="F:pullulanase activity"/>
    <property type="evidence" value="ECO:0007669"/>
    <property type="project" value="UniProtKB-EC"/>
</dbReference>
<keyword evidence="3" id="KW-0378">Hydrolase</keyword>
<feature type="domain" description="Glycosyl hydrolase family 13 catalytic" evidence="2">
    <location>
        <begin position="234"/>
        <end position="621"/>
    </location>
</feature>
<dbReference type="Gene3D" id="2.60.40.2320">
    <property type="match status" value="1"/>
</dbReference>
<dbReference type="InterPro" id="IPR013783">
    <property type="entry name" value="Ig-like_fold"/>
</dbReference>
<dbReference type="GO" id="GO:0005975">
    <property type="term" value="P:carbohydrate metabolic process"/>
    <property type="evidence" value="ECO:0007669"/>
    <property type="project" value="InterPro"/>
</dbReference>
<dbReference type="Proteomes" id="UP000318521">
    <property type="component" value="Unassembled WGS sequence"/>
</dbReference>
<reference evidence="3 4" key="1">
    <citation type="submission" date="2019-07" db="EMBL/GenBank/DDBJ databases">
        <authorList>
            <person name="Park Y.J."/>
            <person name="Jeong S.E."/>
            <person name="Jung H.S."/>
        </authorList>
    </citation>
    <scope>NUCLEOTIDE SEQUENCE [LARGE SCALE GENOMIC DNA]</scope>
    <source>
        <strain evidence="4">P16(2019)</strain>
    </source>
</reference>
<gene>
    <name evidence="3" type="primary">pulA</name>
    <name evidence="3" type="ORF">FN960_00680</name>
</gene>
<accession>A0A554A330</accession>
<evidence type="ECO:0000259" key="2">
    <source>
        <dbReference type="SMART" id="SM00642"/>
    </source>
</evidence>
<comment type="caution">
    <text evidence="3">The sequence shown here is derived from an EMBL/GenBank/DDBJ whole genome shotgun (WGS) entry which is preliminary data.</text>
</comment>
<dbReference type="AlphaFoldDB" id="A0A554A330"/>
<dbReference type="CDD" id="cd11341">
    <property type="entry name" value="AmyAc_Pullulanase_LD-like"/>
    <property type="match status" value="1"/>
</dbReference>
<dbReference type="Pfam" id="PF21653">
    <property type="entry name" value="pulA_all-beta"/>
    <property type="match status" value="1"/>
</dbReference>
<keyword evidence="4" id="KW-1185">Reference proteome</keyword>
<dbReference type="OrthoDB" id="9761875at2"/>
<dbReference type="Gene3D" id="2.60.40.1180">
    <property type="entry name" value="Golgi alpha-mannosidase II"/>
    <property type="match status" value="1"/>
</dbReference>
<dbReference type="Gene3D" id="2.60.40.10">
    <property type="entry name" value="Immunoglobulins"/>
    <property type="match status" value="1"/>
</dbReference>
<dbReference type="SMART" id="SM00642">
    <property type="entry name" value="Aamy"/>
    <property type="match status" value="1"/>
</dbReference>
<evidence type="ECO:0000313" key="4">
    <source>
        <dbReference type="Proteomes" id="UP000318521"/>
    </source>
</evidence>
<sequence length="721" mass="83071">MINANARKELFLLKQIQQSAVNSILKDATLQTMEQVRIRCSRKVCVEEINHFKLLCNGEVLPTFILDSEGEQVTIKLKVPFPFAEPVYVALNNEHCPVFINEVVRTKEFDSTFYYAANDLGVRYLKERSDFAVWTPVALRVELVLYRQWYDQTGEVLPLLRDRFGVWRITIDEDIRGYCYQYLLTHVDRTELVVDPYAKYLSINGQKAIIDQCDNHQPHIEVESLPKEQAIIYELHVRDFTKDQASGVRHKGKYQGLTEVNTTNPHGECTGLDYLAYLGVTHVQIMPVFKFANVEESNPDEAYNWGYDTTHFFALEGSYSDNPYSGVAQVKEFKELVNSFHKNGLRVIIDVVYNHLFQWENTSLEKLVPGYFFRYSEDGLISNGTGVGNDLASERRMVGKLLTDSVCYLISEFKVDGLRFDLMGIIDINTMKSIVHAVKLLKKDVLLLGEGWRMPTHHPTDQLATIKEAARLPAVSFFDDQFRDMVKGSIFTVNSKSFILSGVEPSSLKEIISGGPSRYVSPSQAIHYAEVHDNQTLWDHLIKRMELKNREEIESCHKLITSIVLLSQGIPFLHAGQEFCRTKFGHENSFQAPDWINQIDWSRRSEYSHFVNYVRGLIQIRRAQPVFTLPSFEEINRQLTWLITEPTYIVYQLQPNSVNKNQWKRILVIHNASRESRALHCEIEGLWQVCVDEKAASLVPLYSLRGEQIMVHPLSTMICYQ</sequence>
<dbReference type="SUPFAM" id="SSF51445">
    <property type="entry name" value="(Trans)glycosidases"/>
    <property type="match status" value="1"/>
</dbReference>
<dbReference type="InterPro" id="IPR006047">
    <property type="entry name" value="GH13_cat_dom"/>
</dbReference>
<name>A0A554A330_9BACI</name>
<dbReference type="InterPro" id="IPR049117">
    <property type="entry name" value="pulA_all-beta"/>
</dbReference>
<dbReference type="InterPro" id="IPR004193">
    <property type="entry name" value="Glyco_hydro_13_N"/>
</dbReference>
<dbReference type="SUPFAM" id="SSF81296">
    <property type="entry name" value="E set domains"/>
    <property type="match status" value="1"/>
</dbReference>
<dbReference type="InterPro" id="IPR014756">
    <property type="entry name" value="Ig_E-set"/>
</dbReference>
<dbReference type="Pfam" id="PF00128">
    <property type="entry name" value="Alpha-amylase"/>
    <property type="match status" value="1"/>
</dbReference>
<organism evidence="3 4">
    <name type="scientific">Alkalicoccobacillus porphyridii</name>
    <dbReference type="NCBI Taxonomy" id="2597270"/>
    <lineage>
        <taxon>Bacteria</taxon>
        <taxon>Bacillati</taxon>
        <taxon>Bacillota</taxon>
        <taxon>Bacilli</taxon>
        <taxon>Bacillales</taxon>
        <taxon>Bacillaceae</taxon>
        <taxon>Alkalicoccobacillus</taxon>
    </lineage>
</organism>
<dbReference type="Pfam" id="PF02922">
    <property type="entry name" value="CBM_48"/>
    <property type="match status" value="1"/>
</dbReference>
<comment type="similarity">
    <text evidence="1">Belongs to the glycosyl hydrolase 13 family.</text>
</comment>
<evidence type="ECO:0000313" key="3">
    <source>
        <dbReference type="EMBL" id="TSB48103.1"/>
    </source>
</evidence>
<proteinExistence type="inferred from homology"/>